<accession>A0ABR3G3N5</accession>
<dbReference type="EMBL" id="JBBBZM010000798">
    <property type="protein sequence ID" value="KAL0630327.1"/>
    <property type="molecule type" value="Genomic_DNA"/>
</dbReference>
<dbReference type="Pfam" id="PF16872">
    <property type="entry name" value="putAbiC"/>
    <property type="match status" value="1"/>
</dbReference>
<proteinExistence type="predicted"/>
<sequence length="287" mass="32140">MAAGTWVAWSNFGPQYARRLLISAAETPALSDNKKSTDAPLPTENASASARSQLLTEFGQVGDSFGGLNAFLTSLAGAFVFWAGFMQHQALKEARQETERERAYRHKQEFESLFFQLLTLSALASEKVEREISKTPPVVPEVRRGSRALDSYAAHIYKSVNPEQVGATTEKVLKKLVRKFYTAVYDRNPSVFGPYYRMLLQVFQHIADSGLSEQSQQRYANIARGQVSEGAVLLLALYGLSKAGREFSPLIEKFSLLAHIHRRHFKAYSTALLIGYRHRAFMEKNGP</sequence>
<feature type="transmembrane region" description="Helical" evidence="1">
    <location>
        <begin position="65"/>
        <end position="85"/>
    </location>
</feature>
<keyword evidence="1" id="KW-0812">Transmembrane</keyword>
<evidence type="ECO:0000256" key="1">
    <source>
        <dbReference type="SAM" id="Phobius"/>
    </source>
</evidence>
<keyword evidence="1" id="KW-1133">Transmembrane helix</keyword>
<protein>
    <submittedName>
        <fullName evidence="2">Uncharacterized protein</fullName>
    </submittedName>
</protein>
<feature type="non-terminal residue" evidence="2">
    <location>
        <position position="287"/>
    </location>
</feature>
<keyword evidence="3" id="KW-1185">Reference proteome</keyword>
<keyword evidence="1" id="KW-0472">Membrane</keyword>
<reference evidence="2 3" key="1">
    <citation type="submission" date="2024-02" db="EMBL/GenBank/DDBJ databases">
        <title>Discinaceae phylogenomics.</title>
        <authorList>
            <person name="Dirks A.C."/>
            <person name="James T.Y."/>
        </authorList>
    </citation>
    <scope>NUCLEOTIDE SEQUENCE [LARGE SCALE GENOMIC DNA]</scope>
    <source>
        <strain evidence="2 3">ACD0624</strain>
    </source>
</reference>
<name>A0ABR3G3N5_9PEZI</name>
<gene>
    <name evidence="2" type="ORF">Q9L58_010825</name>
</gene>
<dbReference type="Proteomes" id="UP001447188">
    <property type="component" value="Unassembled WGS sequence"/>
</dbReference>
<comment type="caution">
    <text evidence="2">The sequence shown here is derived from an EMBL/GenBank/DDBJ whole genome shotgun (WGS) entry which is preliminary data.</text>
</comment>
<evidence type="ECO:0000313" key="3">
    <source>
        <dbReference type="Proteomes" id="UP001447188"/>
    </source>
</evidence>
<evidence type="ECO:0000313" key="2">
    <source>
        <dbReference type="EMBL" id="KAL0630327.1"/>
    </source>
</evidence>
<organism evidence="2 3">
    <name type="scientific">Discina gigas</name>
    <dbReference type="NCBI Taxonomy" id="1032678"/>
    <lineage>
        <taxon>Eukaryota</taxon>
        <taxon>Fungi</taxon>
        <taxon>Dikarya</taxon>
        <taxon>Ascomycota</taxon>
        <taxon>Pezizomycotina</taxon>
        <taxon>Pezizomycetes</taxon>
        <taxon>Pezizales</taxon>
        <taxon>Discinaceae</taxon>
        <taxon>Discina</taxon>
    </lineage>
</organism>
<dbReference type="InterPro" id="IPR031709">
    <property type="entry name" value="PutAbiC"/>
</dbReference>